<proteinExistence type="predicted"/>
<organism evidence="1 2">
    <name type="scientific">Oxalicibacterium flavum</name>
    <dbReference type="NCBI Taxonomy" id="179467"/>
    <lineage>
        <taxon>Bacteria</taxon>
        <taxon>Pseudomonadati</taxon>
        <taxon>Pseudomonadota</taxon>
        <taxon>Betaproteobacteria</taxon>
        <taxon>Burkholderiales</taxon>
        <taxon>Oxalobacteraceae</taxon>
        <taxon>Oxalicibacterium</taxon>
    </lineage>
</organism>
<reference evidence="1" key="1">
    <citation type="journal article" date="2014" name="Int. J. Syst. Evol. Microbiol.">
        <title>Complete genome sequence of Corynebacterium casei LMG S-19264T (=DSM 44701T), isolated from a smear-ripened cheese.</title>
        <authorList>
            <consortium name="US DOE Joint Genome Institute (JGI-PGF)"/>
            <person name="Walter F."/>
            <person name="Albersmeier A."/>
            <person name="Kalinowski J."/>
            <person name="Ruckert C."/>
        </authorList>
    </citation>
    <scope>NUCLEOTIDE SEQUENCE</scope>
    <source>
        <strain evidence="1">CCM 7086</strain>
    </source>
</reference>
<accession>A0A8J2ULE3</accession>
<dbReference type="RefSeq" id="WP_188395959.1">
    <property type="nucleotide sequence ID" value="NZ_BMCG01000003.1"/>
</dbReference>
<dbReference type="SUPFAM" id="SSF53474">
    <property type="entry name" value="alpha/beta-Hydrolases"/>
    <property type="match status" value="1"/>
</dbReference>
<keyword evidence="2" id="KW-1185">Reference proteome</keyword>
<dbReference type="Proteomes" id="UP000620266">
    <property type="component" value="Unassembled WGS sequence"/>
</dbReference>
<name>A0A8J2ULE3_9BURK</name>
<dbReference type="InterPro" id="IPR010662">
    <property type="entry name" value="RBBP9/YdeN"/>
</dbReference>
<comment type="caution">
    <text evidence="1">The sequence shown here is derived from an EMBL/GenBank/DDBJ whole genome shotgun (WGS) entry which is preliminary data.</text>
</comment>
<dbReference type="Gene3D" id="3.40.50.1820">
    <property type="entry name" value="alpha/beta hydrolase"/>
    <property type="match status" value="1"/>
</dbReference>
<gene>
    <name evidence="1" type="ORF">GCM10007205_18870</name>
</gene>
<dbReference type="Pfam" id="PF06821">
    <property type="entry name" value="Ser_hydrolase"/>
    <property type="match status" value="1"/>
</dbReference>
<sequence length="189" mass="21261">MRALDDYRVLVAPGLHGSGEEHWQTRWERLHPAFERVMQDDWAVPDLPRWAWRLEQHLAQSERPTLIVAHSFGCLATVHATRHDRFNVAGALLVAPADPDKFGVADTLQEARLSYPAVVIGSTDDPWMQAARASWWANVWNSGFISMGALGHINADSGLGDWPQGWHQFEQLVRMADTLAHPQTSLLAR</sequence>
<dbReference type="InterPro" id="IPR029058">
    <property type="entry name" value="AB_hydrolase_fold"/>
</dbReference>
<evidence type="ECO:0000313" key="1">
    <source>
        <dbReference type="EMBL" id="GGC10000.1"/>
    </source>
</evidence>
<dbReference type="GO" id="GO:0016787">
    <property type="term" value="F:hydrolase activity"/>
    <property type="evidence" value="ECO:0007669"/>
    <property type="project" value="InterPro"/>
</dbReference>
<dbReference type="AlphaFoldDB" id="A0A8J2ULE3"/>
<dbReference type="EMBL" id="BMCG01000003">
    <property type="protein sequence ID" value="GGC10000.1"/>
    <property type="molecule type" value="Genomic_DNA"/>
</dbReference>
<evidence type="ECO:0008006" key="3">
    <source>
        <dbReference type="Google" id="ProtNLM"/>
    </source>
</evidence>
<evidence type="ECO:0000313" key="2">
    <source>
        <dbReference type="Proteomes" id="UP000620266"/>
    </source>
</evidence>
<reference evidence="1" key="2">
    <citation type="submission" date="2020-09" db="EMBL/GenBank/DDBJ databases">
        <authorList>
            <person name="Sun Q."/>
            <person name="Sedlacek I."/>
        </authorList>
    </citation>
    <scope>NUCLEOTIDE SEQUENCE</scope>
    <source>
        <strain evidence="1">CCM 7086</strain>
    </source>
</reference>
<protein>
    <recommendedName>
        <fullName evidence="3">Alpha/beta hydrolase</fullName>
    </recommendedName>
</protein>